<evidence type="ECO:0000313" key="2">
    <source>
        <dbReference type="EMBL" id="VAW85465.1"/>
    </source>
</evidence>
<dbReference type="NCBIfam" id="NF002994">
    <property type="entry name" value="PRK03757.1"/>
    <property type="match status" value="1"/>
</dbReference>
<feature type="domain" description="Lipid/polyisoprenoid-binding YceI-like" evidence="1">
    <location>
        <begin position="29"/>
        <end position="192"/>
    </location>
</feature>
<dbReference type="AlphaFoldDB" id="A0A3B0YWP6"/>
<evidence type="ECO:0000259" key="1">
    <source>
        <dbReference type="SMART" id="SM00867"/>
    </source>
</evidence>
<reference evidence="2" key="1">
    <citation type="submission" date="2018-06" db="EMBL/GenBank/DDBJ databases">
        <authorList>
            <person name="Zhirakovskaya E."/>
        </authorList>
    </citation>
    <scope>NUCLEOTIDE SEQUENCE</scope>
</reference>
<gene>
    <name evidence="2" type="ORF">MNBD_GAMMA18-1865</name>
</gene>
<dbReference type="Pfam" id="PF04264">
    <property type="entry name" value="YceI"/>
    <property type="match status" value="1"/>
</dbReference>
<dbReference type="SMART" id="SM00867">
    <property type="entry name" value="YceI"/>
    <property type="match status" value="1"/>
</dbReference>
<name>A0A3B0YWP6_9ZZZZ</name>
<dbReference type="InterPro" id="IPR036761">
    <property type="entry name" value="TTHA0802/YceI-like_sf"/>
</dbReference>
<organism evidence="2">
    <name type="scientific">hydrothermal vent metagenome</name>
    <dbReference type="NCBI Taxonomy" id="652676"/>
    <lineage>
        <taxon>unclassified sequences</taxon>
        <taxon>metagenomes</taxon>
        <taxon>ecological metagenomes</taxon>
    </lineage>
</organism>
<proteinExistence type="predicted"/>
<dbReference type="PANTHER" id="PTHR34406">
    <property type="entry name" value="PROTEIN YCEI"/>
    <property type="match status" value="1"/>
</dbReference>
<dbReference type="EMBL" id="UOFP01000095">
    <property type="protein sequence ID" value="VAW85465.1"/>
    <property type="molecule type" value="Genomic_DNA"/>
</dbReference>
<dbReference type="PANTHER" id="PTHR34406:SF1">
    <property type="entry name" value="PROTEIN YCEI"/>
    <property type="match status" value="1"/>
</dbReference>
<accession>A0A3B0YWP6</accession>
<protein>
    <submittedName>
        <fullName evidence="2">Protein yceI</fullName>
    </submittedName>
</protein>
<sequence length="194" mass="21587">MKLHAMKQALILSAGISGLFFNGTALADRFVLDPTHSFIQFSISHLGVSLLQGRFNQMEGEFFYDEKQPEASKINVQVKTASIDSNHAERDKHIRNEDFLNVDKYPTASFVSKGFKPLADGKSQLTGDLTLHGVTRPVVVDVAFVGAGDDPWGGYRRGYQGTTTIKRSDYDMSYNLGPMADSMVLRFFIEGIRE</sequence>
<dbReference type="Gene3D" id="2.40.128.110">
    <property type="entry name" value="Lipid/polyisoprenoid-binding, YceI-like"/>
    <property type="match status" value="1"/>
</dbReference>
<dbReference type="SUPFAM" id="SSF101874">
    <property type="entry name" value="YceI-like"/>
    <property type="match status" value="1"/>
</dbReference>
<dbReference type="InterPro" id="IPR007372">
    <property type="entry name" value="Lipid/polyisoprenoid-bd_YceI"/>
</dbReference>